<evidence type="ECO:0000256" key="6">
    <source>
        <dbReference type="ARBA" id="ARBA00023136"/>
    </source>
</evidence>
<comment type="caution">
    <text evidence="18">The sequence shown here is derived from an EMBL/GenBank/DDBJ whole genome shotgun (WGS) entry which is preliminary data.</text>
</comment>
<keyword evidence="5 17" id="KW-1133">Transmembrane helix</keyword>
<protein>
    <recommendedName>
        <fullName evidence="20">Androgen-dependent TFPI-regulating protein</fullName>
    </recommendedName>
</protein>
<feature type="transmembrane region" description="Helical" evidence="17">
    <location>
        <begin position="195"/>
        <end position="213"/>
    </location>
</feature>
<evidence type="ECO:0000313" key="19">
    <source>
        <dbReference type="Proteomes" id="UP001329430"/>
    </source>
</evidence>
<dbReference type="PANTHER" id="PTHR10989">
    <property type="entry name" value="ANDROGEN-INDUCED PROTEIN 1-RELATED"/>
    <property type="match status" value="1"/>
</dbReference>
<gene>
    <name evidence="18" type="ORF">RI129_000549</name>
</gene>
<comment type="catalytic activity">
    <reaction evidence="14">
        <text>13-(9Z-octadecenoyloxy)-octadecanoate + H2O = 13-hydroxy-octadecanoate + (9Z)-octadecenoate + H(+)</text>
        <dbReference type="Rhea" id="RHEA:52064"/>
        <dbReference type="ChEBI" id="CHEBI:15377"/>
        <dbReference type="ChEBI" id="CHEBI:15378"/>
        <dbReference type="ChEBI" id="CHEBI:30823"/>
        <dbReference type="ChEBI" id="CHEBI:136303"/>
        <dbReference type="ChEBI" id="CHEBI:136304"/>
    </reaction>
    <physiologicalReaction direction="left-to-right" evidence="14">
        <dbReference type="Rhea" id="RHEA:52065"/>
    </physiologicalReaction>
</comment>
<proteinExistence type="inferred from homology"/>
<evidence type="ECO:0000256" key="2">
    <source>
        <dbReference type="ARBA" id="ARBA00004127"/>
    </source>
</evidence>
<evidence type="ECO:0000256" key="3">
    <source>
        <dbReference type="ARBA" id="ARBA00009300"/>
    </source>
</evidence>
<dbReference type="GO" id="GO:0016020">
    <property type="term" value="C:membrane"/>
    <property type="evidence" value="ECO:0007669"/>
    <property type="project" value="InterPro"/>
</dbReference>
<evidence type="ECO:0000256" key="15">
    <source>
        <dbReference type="ARBA" id="ARBA00049322"/>
    </source>
</evidence>
<sequence>MLTKIFHAIIIFSYVFVLWYDQMYIDFPEFMQPKKADGEIFKGRLNFLTIWNLFLQTAFFTICLLNDFIGTNEVNPKTKPLIRKIRDIILATLAFPSSLIVVVSFWLIYTVDTGLLIPKGFEVFLPTWINHMMHTNVIFFVLIQMYISYHEYPSRVVGVSILTTFILSYLAWIHINYASSGRWPYPILEVLNLPLRSLLFAALFGSALLWFILGEKLNRILWTITLEVRKRRKHN</sequence>
<evidence type="ECO:0000256" key="10">
    <source>
        <dbReference type="ARBA" id="ARBA00048680"/>
    </source>
</evidence>
<comment type="catalytic activity">
    <reaction evidence="7">
        <text>12-hexadecanoyloxy-octadecanoate + H2O = 12-hydroxyoctadecanoate + hexadecanoate + H(+)</text>
        <dbReference type="Rhea" id="RHEA:52056"/>
        <dbReference type="ChEBI" id="CHEBI:7896"/>
        <dbReference type="ChEBI" id="CHEBI:15377"/>
        <dbReference type="ChEBI" id="CHEBI:15378"/>
        <dbReference type="ChEBI" id="CHEBI:83677"/>
        <dbReference type="ChEBI" id="CHEBI:84201"/>
    </reaction>
    <physiologicalReaction direction="left-to-right" evidence="7">
        <dbReference type="Rhea" id="RHEA:52057"/>
    </physiologicalReaction>
</comment>
<dbReference type="PANTHER" id="PTHR10989:SF16">
    <property type="entry name" value="AT02829P-RELATED"/>
    <property type="match status" value="1"/>
</dbReference>
<dbReference type="InterPro" id="IPR006838">
    <property type="entry name" value="ADTRP_AIG1"/>
</dbReference>
<dbReference type="EMBL" id="JAVRBK010000001">
    <property type="protein sequence ID" value="KAK5649520.1"/>
    <property type="molecule type" value="Genomic_DNA"/>
</dbReference>
<dbReference type="Pfam" id="PF04750">
    <property type="entry name" value="Far-17a_AIG1"/>
    <property type="match status" value="1"/>
</dbReference>
<feature type="transmembrane region" description="Helical" evidence="17">
    <location>
        <begin position="88"/>
        <end position="108"/>
    </location>
</feature>
<comment type="catalytic activity">
    <reaction evidence="8">
        <text>13-octadecanoyloxy-octadecanoate + H2O = 13-hydroxy-octadecanoate + octadecanoate + H(+)</text>
        <dbReference type="Rhea" id="RHEA:52084"/>
        <dbReference type="ChEBI" id="CHEBI:15377"/>
        <dbReference type="ChEBI" id="CHEBI:15378"/>
        <dbReference type="ChEBI" id="CHEBI:25629"/>
        <dbReference type="ChEBI" id="CHEBI:136304"/>
        <dbReference type="ChEBI" id="CHEBI:136335"/>
    </reaction>
    <physiologicalReaction direction="left-to-right" evidence="8">
        <dbReference type="Rhea" id="RHEA:52085"/>
    </physiologicalReaction>
</comment>
<evidence type="ECO:0000256" key="14">
    <source>
        <dbReference type="ARBA" id="ARBA00049296"/>
    </source>
</evidence>
<comment type="similarity">
    <text evidence="3">Belongs to the AIG1 family.</text>
</comment>
<evidence type="ECO:0000256" key="17">
    <source>
        <dbReference type="SAM" id="Phobius"/>
    </source>
</evidence>
<organism evidence="18 19">
    <name type="scientific">Pyrocoelia pectoralis</name>
    <dbReference type="NCBI Taxonomy" id="417401"/>
    <lineage>
        <taxon>Eukaryota</taxon>
        <taxon>Metazoa</taxon>
        <taxon>Ecdysozoa</taxon>
        <taxon>Arthropoda</taxon>
        <taxon>Hexapoda</taxon>
        <taxon>Insecta</taxon>
        <taxon>Pterygota</taxon>
        <taxon>Neoptera</taxon>
        <taxon>Endopterygota</taxon>
        <taxon>Coleoptera</taxon>
        <taxon>Polyphaga</taxon>
        <taxon>Elateriformia</taxon>
        <taxon>Elateroidea</taxon>
        <taxon>Lampyridae</taxon>
        <taxon>Lampyrinae</taxon>
        <taxon>Pyrocoelia</taxon>
    </lineage>
</organism>
<evidence type="ECO:0000256" key="4">
    <source>
        <dbReference type="ARBA" id="ARBA00022692"/>
    </source>
</evidence>
<comment type="catalytic activity">
    <reaction evidence="9">
        <text>9-hexadecanoyloxy-octadecanoate + H2O = 9-hydroxy-octadecanoate + hexadecanoate + H(+)</text>
        <dbReference type="Rhea" id="RHEA:52052"/>
        <dbReference type="ChEBI" id="CHEBI:7896"/>
        <dbReference type="ChEBI" id="CHEBI:15377"/>
        <dbReference type="ChEBI" id="CHEBI:15378"/>
        <dbReference type="ChEBI" id="CHEBI:83670"/>
        <dbReference type="ChEBI" id="CHEBI:136286"/>
    </reaction>
    <physiologicalReaction direction="left-to-right" evidence="9">
        <dbReference type="Rhea" id="RHEA:52053"/>
    </physiologicalReaction>
</comment>
<keyword evidence="19" id="KW-1185">Reference proteome</keyword>
<feature type="transmembrane region" description="Helical" evidence="17">
    <location>
        <begin position="128"/>
        <end position="149"/>
    </location>
</feature>
<evidence type="ECO:0000256" key="9">
    <source>
        <dbReference type="ARBA" id="ARBA00047863"/>
    </source>
</evidence>
<name>A0AAN7ZJD9_9COLE</name>
<evidence type="ECO:0000256" key="7">
    <source>
        <dbReference type="ARBA" id="ARBA00047368"/>
    </source>
</evidence>
<comment type="catalytic activity">
    <reaction evidence="16">
        <text>12-(9Z-hexadecenoyloxy)-octadecanoate + H2O = 12-hydroxyoctadecanoate + (9Z)-hexadecenoate + H(+)</text>
        <dbReference type="Rhea" id="RHEA:52072"/>
        <dbReference type="ChEBI" id="CHEBI:15377"/>
        <dbReference type="ChEBI" id="CHEBI:15378"/>
        <dbReference type="ChEBI" id="CHEBI:32372"/>
        <dbReference type="ChEBI" id="CHEBI:84201"/>
        <dbReference type="ChEBI" id="CHEBI:136312"/>
    </reaction>
    <physiologicalReaction direction="left-to-right" evidence="16">
        <dbReference type="Rhea" id="RHEA:52073"/>
    </physiologicalReaction>
</comment>
<keyword evidence="4 17" id="KW-0812">Transmembrane</keyword>
<comment type="catalytic activity">
    <reaction evidence="12">
        <text>9-(9Z-octadecenoyloxy)-octadecanoate + H2O = 9-hydroxy-octadecanoate + (9Z)-octadecenoate + H(+)</text>
        <dbReference type="Rhea" id="RHEA:52048"/>
        <dbReference type="ChEBI" id="CHEBI:15377"/>
        <dbReference type="ChEBI" id="CHEBI:15378"/>
        <dbReference type="ChEBI" id="CHEBI:30823"/>
        <dbReference type="ChEBI" id="CHEBI:136282"/>
        <dbReference type="ChEBI" id="CHEBI:136286"/>
    </reaction>
    <physiologicalReaction direction="left-to-right" evidence="12">
        <dbReference type="Rhea" id="RHEA:52049"/>
    </physiologicalReaction>
</comment>
<evidence type="ECO:0008006" key="20">
    <source>
        <dbReference type="Google" id="ProtNLM"/>
    </source>
</evidence>
<dbReference type="GO" id="GO:0012505">
    <property type="term" value="C:endomembrane system"/>
    <property type="evidence" value="ECO:0007669"/>
    <property type="project" value="UniProtKB-SubCell"/>
</dbReference>
<evidence type="ECO:0000313" key="18">
    <source>
        <dbReference type="EMBL" id="KAK5649520.1"/>
    </source>
</evidence>
<dbReference type="Proteomes" id="UP001329430">
    <property type="component" value="Chromosome 1"/>
</dbReference>
<comment type="catalytic activity">
    <reaction evidence="13">
        <text>9-octadecanoyloxy-octadecanoate + H2O = 9-hydroxy-octadecanoate + octadecanoate + H(+)</text>
        <dbReference type="Rhea" id="RHEA:52096"/>
        <dbReference type="ChEBI" id="CHEBI:15377"/>
        <dbReference type="ChEBI" id="CHEBI:15378"/>
        <dbReference type="ChEBI" id="CHEBI:25629"/>
        <dbReference type="ChEBI" id="CHEBI:136286"/>
        <dbReference type="ChEBI" id="CHEBI:136373"/>
    </reaction>
    <physiologicalReaction direction="left-to-right" evidence="13">
        <dbReference type="Rhea" id="RHEA:52097"/>
    </physiologicalReaction>
</comment>
<accession>A0AAN7ZJD9</accession>
<evidence type="ECO:0000256" key="16">
    <source>
        <dbReference type="ARBA" id="ARBA00049428"/>
    </source>
</evidence>
<comment type="catalytic activity">
    <reaction evidence="1">
        <text>9-(9Z-hexadecenoyloxy)-octadecanoate + H2O = (9Z)-hexadecenoate + 9-hydroxy-octadecanoate + H(+)</text>
        <dbReference type="Rhea" id="RHEA:52068"/>
        <dbReference type="ChEBI" id="CHEBI:15377"/>
        <dbReference type="ChEBI" id="CHEBI:15378"/>
        <dbReference type="ChEBI" id="CHEBI:32372"/>
        <dbReference type="ChEBI" id="CHEBI:136286"/>
        <dbReference type="ChEBI" id="CHEBI:136309"/>
    </reaction>
    <physiologicalReaction direction="left-to-right" evidence="1">
        <dbReference type="Rhea" id="RHEA:52069"/>
    </physiologicalReaction>
</comment>
<reference evidence="18 19" key="1">
    <citation type="journal article" date="2024" name="Insects">
        <title>An Improved Chromosome-Level Genome Assembly of the Firefly Pyrocoelia pectoralis.</title>
        <authorList>
            <person name="Fu X."/>
            <person name="Meyer-Rochow V.B."/>
            <person name="Ballantyne L."/>
            <person name="Zhu X."/>
        </authorList>
    </citation>
    <scope>NUCLEOTIDE SEQUENCE [LARGE SCALE GENOMIC DNA]</scope>
    <source>
        <strain evidence="18">XCY_ONT2</strain>
    </source>
</reference>
<feature type="transmembrane region" description="Helical" evidence="17">
    <location>
        <begin position="45"/>
        <end position="68"/>
    </location>
</feature>
<evidence type="ECO:0000256" key="11">
    <source>
        <dbReference type="ARBA" id="ARBA00048701"/>
    </source>
</evidence>
<evidence type="ECO:0000256" key="5">
    <source>
        <dbReference type="ARBA" id="ARBA00022989"/>
    </source>
</evidence>
<comment type="subcellular location">
    <subcellularLocation>
        <location evidence="2">Endomembrane system</location>
        <topology evidence="2">Multi-pass membrane protein</topology>
    </subcellularLocation>
</comment>
<evidence type="ECO:0000256" key="12">
    <source>
        <dbReference type="ARBA" id="ARBA00048800"/>
    </source>
</evidence>
<evidence type="ECO:0000256" key="1">
    <source>
        <dbReference type="ARBA" id="ARBA00000923"/>
    </source>
</evidence>
<evidence type="ECO:0000256" key="8">
    <source>
        <dbReference type="ARBA" id="ARBA00047427"/>
    </source>
</evidence>
<feature type="transmembrane region" description="Helical" evidence="17">
    <location>
        <begin position="5"/>
        <end position="25"/>
    </location>
</feature>
<evidence type="ECO:0000256" key="13">
    <source>
        <dbReference type="ARBA" id="ARBA00049221"/>
    </source>
</evidence>
<comment type="catalytic activity">
    <reaction evidence="10">
        <text>12-octadecanoyloxy-octadecanoate + H2O = 12-hydroxyoctadecanoate + octadecanoate + H(+)</text>
        <dbReference type="Rhea" id="RHEA:52080"/>
        <dbReference type="ChEBI" id="CHEBI:15377"/>
        <dbReference type="ChEBI" id="CHEBI:15378"/>
        <dbReference type="ChEBI" id="CHEBI:25629"/>
        <dbReference type="ChEBI" id="CHEBI:84201"/>
        <dbReference type="ChEBI" id="CHEBI:136330"/>
    </reaction>
    <physiologicalReaction direction="left-to-right" evidence="10">
        <dbReference type="Rhea" id="RHEA:52081"/>
    </physiologicalReaction>
</comment>
<dbReference type="AlphaFoldDB" id="A0AAN7ZJD9"/>
<comment type="catalytic activity">
    <reaction evidence="11">
        <text>12-(9Z-octadecenoyloxy)-octadecanoate + H2O = 12-hydroxyoctadecanoate + (9Z)-octadecenoate + H(+)</text>
        <dbReference type="Rhea" id="RHEA:52060"/>
        <dbReference type="ChEBI" id="CHEBI:15377"/>
        <dbReference type="ChEBI" id="CHEBI:15378"/>
        <dbReference type="ChEBI" id="CHEBI:30823"/>
        <dbReference type="ChEBI" id="CHEBI:84201"/>
        <dbReference type="ChEBI" id="CHEBI:136302"/>
    </reaction>
    <physiologicalReaction direction="left-to-right" evidence="11">
        <dbReference type="Rhea" id="RHEA:52061"/>
    </physiologicalReaction>
</comment>
<keyword evidence="6 17" id="KW-0472">Membrane</keyword>
<comment type="catalytic activity">
    <reaction evidence="15">
        <text>13-(9Z-hexadecenoyloxy)-octadecanoate + H2O = 13-hydroxy-octadecanoate + (9Z)-hexadecenoate + H(+)</text>
        <dbReference type="Rhea" id="RHEA:52076"/>
        <dbReference type="ChEBI" id="CHEBI:15377"/>
        <dbReference type="ChEBI" id="CHEBI:15378"/>
        <dbReference type="ChEBI" id="CHEBI:32372"/>
        <dbReference type="ChEBI" id="CHEBI:136304"/>
        <dbReference type="ChEBI" id="CHEBI:136315"/>
    </reaction>
    <physiologicalReaction direction="left-to-right" evidence="15">
        <dbReference type="Rhea" id="RHEA:52077"/>
    </physiologicalReaction>
</comment>
<feature type="transmembrane region" description="Helical" evidence="17">
    <location>
        <begin position="156"/>
        <end position="175"/>
    </location>
</feature>